<gene>
    <name evidence="2" type="ORF">CYMTET_55080</name>
</gene>
<evidence type="ECO:0000256" key="1">
    <source>
        <dbReference type="SAM" id="Coils"/>
    </source>
</evidence>
<proteinExistence type="predicted"/>
<dbReference type="AlphaFoldDB" id="A0AAE0BF64"/>
<protein>
    <submittedName>
        <fullName evidence="2">Uncharacterized protein</fullName>
    </submittedName>
</protein>
<keyword evidence="3" id="KW-1185">Reference proteome</keyword>
<feature type="coiled-coil region" evidence="1">
    <location>
        <begin position="196"/>
        <end position="223"/>
    </location>
</feature>
<evidence type="ECO:0000313" key="2">
    <source>
        <dbReference type="EMBL" id="KAK3234529.1"/>
    </source>
</evidence>
<sequence length="235" mass="27185">MSVENLPIVENHAVFNCGHDDDTDLESVMYSLWNKIIDSEHKMWIEAEGPNVTIRGWVLGVERHYKDMVLEVSLAKKRYDSWLDHTGATTFHSKFIRVTYLNRAQRNCPGLMLLPTNDFSTTRSVDIKSDEYEKRCTALSSVSVYEFFSNAYSFRNFFHSRLFDEDYIKAIYHEFADITGSVPSSVATCDGFSRRKERLYAEYKKAKLVYEAAKAELQRCQQDMVYGGDEGVDSR</sequence>
<dbReference type="EMBL" id="LGRX02035483">
    <property type="protein sequence ID" value="KAK3234529.1"/>
    <property type="molecule type" value="Genomic_DNA"/>
</dbReference>
<organism evidence="2 3">
    <name type="scientific">Cymbomonas tetramitiformis</name>
    <dbReference type="NCBI Taxonomy" id="36881"/>
    <lineage>
        <taxon>Eukaryota</taxon>
        <taxon>Viridiplantae</taxon>
        <taxon>Chlorophyta</taxon>
        <taxon>Pyramimonadophyceae</taxon>
        <taxon>Pyramimonadales</taxon>
        <taxon>Pyramimonadaceae</taxon>
        <taxon>Cymbomonas</taxon>
    </lineage>
</organism>
<accession>A0AAE0BF64</accession>
<comment type="caution">
    <text evidence="2">The sequence shown here is derived from an EMBL/GenBank/DDBJ whole genome shotgun (WGS) entry which is preliminary data.</text>
</comment>
<name>A0AAE0BF64_9CHLO</name>
<evidence type="ECO:0000313" key="3">
    <source>
        <dbReference type="Proteomes" id="UP001190700"/>
    </source>
</evidence>
<reference evidence="2 3" key="1">
    <citation type="journal article" date="2015" name="Genome Biol. Evol.">
        <title>Comparative Genomics of a Bacterivorous Green Alga Reveals Evolutionary Causalities and Consequences of Phago-Mixotrophic Mode of Nutrition.</title>
        <authorList>
            <person name="Burns J.A."/>
            <person name="Paasch A."/>
            <person name="Narechania A."/>
            <person name="Kim E."/>
        </authorList>
    </citation>
    <scope>NUCLEOTIDE SEQUENCE [LARGE SCALE GENOMIC DNA]</scope>
    <source>
        <strain evidence="2 3">PLY_AMNH</strain>
    </source>
</reference>
<keyword evidence="1" id="KW-0175">Coiled coil</keyword>
<dbReference type="Proteomes" id="UP001190700">
    <property type="component" value="Unassembled WGS sequence"/>
</dbReference>